<gene>
    <name evidence="4" type="ORF">MANT1106_LOCUS16985</name>
</gene>
<dbReference type="InterPro" id="IPR025714">
    <property type="entry name" value="Methyltranfer_dom"/>
</dbReference>
<evidence type="ECO:0000259" key="3">
    <source>
        <dbReference type="Pfam" id="PF13847"/>
    </source>
</evidence>
<evidence type="ECO:0000256" key="2">
    <source>
        <dbReference type="ARBA" id="ARBA00022589"/>
    </source>
</evidence>
<dbReference type="GO" id="GO:0009820">
    <property type="term" value="P:alkaloid metabolic process"/>
    <property type="evidence" value="ECO:0007669"/>
    <property type="project" value="UniProtKB-KW"/>
</dbReference>
<accession>A0A7S0XDA2</accession>
<dbReference type="SUPFAM" id="SSF53335">
    <property type="entry name" value="S-adenosyl-L-methionine-dependent methyltransferases"/>
    <property type="match status" value="1"/>
</dbReference>
<dbReference type="Pfam" id="PF13847">
    <property type="entry name" value="Methyltransf_31"/>
    <property type="match status" value="1"/>
</dbReference>
<dbReference type="InterPro" id="IPR050447">
    <property type="entry name" value="Erg6_SMT_methyltransf"/>
</dbReference>
<name>A0A7S0XDA2_9CHLO</name>
<dbReference type="PANTHER" id="PTHR44068:SF11">
    <property type="entry name" value="GERANYL DIPHOSPHATE 2-C-METHYLTRANSFERASE"/>
    <property type="match status" value="1"/>
</dbReference>
<reference evidence="4" key="1">
    <citation type="submission" date="2021-01" db="EMBL/GenBank/DDBJ databases">
        <authorList>
            <person name="Corre E."/>
            <person name="Pelletier E."/>
            <person name="Niang G."/>
            <person name="Scheremetjew M."/>
            <person name="Finn R."/>
            <person name="Kale V."/>
            <person name="Holt S."/>
            <person name="Cochrane G."/>
            <person name="Meng A."/>
            <person name="Brown T."/>
            <person name="Cohen L."/>
        </authorList>
    </citation>
    <scope>NUCLEOTIDE SEQUENCE</scope>
    <source>
        <strain evidence="4">SL-175</strain>
    </source>
</reference>
<feature type="domain" description="Methyltransferase" evidence="3">
    <location>
        <begin position="142"/>
        <end position="267"/>
    </location>
</feature>
<dbReference type="AlphaFoldDB" id="A0A7S0XDA2"/>
<organism evidence="4">
    <name type="scientific">Mantoniella antarctica</name>
    <dbReference type="NCBI Taxonomy" id="81844"/>
    <lineage>
        <taxon>Eukaryota</taxon>
        <taxon>Viridiplantae</taxon>
        <taxon>Chlorophyta</taxon>
        <taxon>Mamiellophyceae</taxon>
        <taxon>Mamiellales</taxon>
        <taxon>Mamiellaceae</taxon>
        <taxon>Mantoniella</taxon>
    </lineage>
</organism>
<sequence>MLGKLLVALGVVAASTVTLLVLAARAGLLSLTCTATVLSIVVLVSLWRTLEPTEHLLLEDLKKLAKITDTDNFANKEYTVEDVERYYTGTTFRDYKLLELATGCNAMHTNLVPSQKLPFLANHLKQLLYVMMNMRNCSLPSNVLEVGFGKGSNSVFLRSLKPSGANFFALDVVPAHVKYAKAYAAGLGYDDIEFHLGDASDPPSEITANTYDLIFGVESFCHLDNDKMVEGFLSFASKQLAPGGKIVIVDGFRADNFDQLSTETRRAMELSESGFRIRRMPSKALWKKLSARKGFVSLDDIDLTLESLCFWKLGWKLGHIVLFLPSLVGRYLRKGGERAETFANLVSVCMTAYAMALGSANYGVLVLEKVA</sequence>
<comment type="pathway">
    <text evidence="1">Alkaloid biosynthesis.</text>
</comment>
<evidence type="ECO:0000313" key="4">
    <source>
        <dbReference type="EMBL" id="CAD8715869.1"/>
    </source>
</evidence>
<dbReference type="CDD" id="cd02440">
    <property type="entry name" value="AdoMet_MTases"/>
    <property type="match status" value="1"/>
</dbReference>
<keyword evidence="2" id="KW-0017">Alkaloid metabolism</keyword>
<dbReference type="PANTHER" id="PTHR44068">
    <property type="entry name" value="ZGC:194242"/>
    <property type="match status" value="1"/>
</dbReference>
<dbReference type="EMBL" id="HBFC01028411">
    <property type="protein sequence ID" value="CAD8715869.1"/>
    <property type="molecule type" value="Transcribed_RNA"/>
</dbReference>
<proteinExistence type="predicted"/>
<dbReference type="InterPro" id="IPR029063">
    <property type="entry name" value="SAM-dependent_MTases_sf"/>
</dbReference>
<evidence type="ECO:0000256" key="1">
    <source>
        <dbReference type="ARBA" id="ARBA00004913"/>
    </source>
</evidence>
<dbReference type="Gene3D" id="3.40.50.150">
    <property type="entry name" value="Vaccinia Virus protein VP39"/>
    <property type="match status" value="1"/>
</dbReference>
<protein>
    <recommendedName>
        <fullName evidence="3">Methyltransferase domain-containing protein</fullName>
    </recommendedName>
</protein>